<dbReference type="WBParaSite" id="PSU_v2.g21229.t1">
    <property type="protein sequence ID" value="PSU_v2.g21229.t1"/>
    <property type="gene ID" value="PSU_v2.g21229"/>
</dbReference>
<name>A0A914YLL9_9BILA</name>
<dbReference type="GO" id="GO:0016787">
    <property type="term" value="F:hydrolase activity"/>
    <property type="evidence" value="ECO:0007669"/>
    <property type="project" value="UniProtKB-KW"/>
</dbReference>
<feature type="domain" description="DEAD-box RNA helicase Q" evidence="11">
    <location>
        <begin position="64"/>
        <end position="93"/>
    </location>
</feature>
<evidence type="ECO:0000256" key="3">
    <source>
        <dbReference type="ARBA" id="ARBA00022801"/>
    </source>
</evidence>
<dbReference type="PROSITE" id="PS51194">
    <property type="entry name" value="HELICASE_CTER"/>
    <property type="match status" value="1"/>
</dbReference>
<dbReference type="InterPro" id="IPR001650">
    <property type="entry name" value="Helicase_C-like"/>
</dbReference>
<organism evidence="12 13">
    <name type="scientific">Panagrolaimus superbus</name>
    <dbReference type="NCBI Taxonomy" id="310955"/>
    <lineage>
        <taxon>Eukaryota</taxon>
        <taxon>Metazoa</taxon>
        <taxon>Ecdysozoa</taxon>
        <taxon>Nematoda</taxon>
        <taxon>Chromadorea</taxon>
        <taxon>Rhabditida</taxon>
        <taxon>Tylenchina</taxon>
        <taxon>Panagrolaimomorpha</taxon>
        <taxon>Panagrolaimoidea</taxon>
        <taxon>Panagrolaimidae</taxon>
        <taxon>Panagrolaimus</taxon>
    </lineage>
</organism>
<dbReference type="PROSITE" id="PS00039">
    <property type="entry name" value="DEAD_ATP_HELICASE"/>
    <property type="match status" value="1"/>
</dbReference>
<evidence type="ECO:0000259" key="11">
    <source>
        <dbReference type="PROSITE" id="PS51195"/>
    </source>
</evidence>
<dbReference type="InterPro" id="IPR014014">
    <property type="entry name" value="RNA_helicase_DEAD_Q_motif"/>
</dbReference>
<dbReference type="GO" id="GO:0003676">
    <property type="term" value="F:nucleic acid binding"/>
    <property type="evidence" value="ECO:0007669"/>
    <property type="project" value="InterPro"/>
</dbReference>
<keyword evidence="5 7" id="KW-0067">ATP-binding</keyword>
<evidence type="ECO:0000259" key="9">
    <source>
        <dbReference type="PROSITE" id="PS51192"/>
    </source>
</evidence>
<feature type="region of interest" description="Disordered" evidence="8">
    <location>
        <begin position="1"/>
        <end position="23"/>
    </location>
</feature>
<feature type="compositionally biased region" description="Acidic residues" evidence="8">
    <location>
        <begin position="1"/>
        <end position="11"/>
    </location>
</feature>
<evidence type="ECO:0000256" key="4">
    <source>
        <dbReference type="ARBA" id="ARBA00022806"/>
    </source>
</evidence>
<dbReference type="Pfam" id="PF00271">
    <property type="entry name" value="Helicase_C"/>
    <property type="match status" value="1"/>
</dbReference>
<evidence type="ECO:0000256" key="8">
    <source>
        <dbReference type="SAM" id="MobiDB-lite"/>
    </source>
</evidence>
<feature type="region of interest" description="Disordered" evidence="8">
    <location>
        <begin position="491"/>
        <end position="514"/>
    </location>
</feature>
<dbReference type="InterPro" id="IPR014001">
    <property type="entry name" value="Helicase_ATP-bd"/>
</dbReference>
<dbReference type="PANTHER" id="PTHR47959:SF13">
    <property type="entry name" value="ATP-DEPENDENT RNA HELICASE RHLE"/>
    <property type="match status" value="1"/>
</dbReference>
<comment type="similarity">
    <text evidence="7">Belongs to the DEAD box helicase family.</text>
</comment>
<dbReference type="EC" id="3.6.4.13" evidence="1"/>
<dbReference type="AlphaFoldDB" id="A0A914YLL9"/>
<dbReference type="InterPro" id="IPR000629">
    <property type="entry name" value="RNA-helicase_DEAD-box_CS"/>
</dbReference>
<dbReference type="Gene3D" id="3.40.50.300">
    <property type="entry name" value="P-loop containing nucleotide triphosphate hydrolases"/>
    <property type="match status" value="2"/>
</dbReference>
<keyword evidence="4 7" id="KW-0347">Helicase</keyword>
<accession>A0A914YLL9</accession>
<evidence type="ECO:0000256" key="2">
    <source>
        <dbReference type="ARBA" id="ARBA00022741"/>
    </source>
</evidence>
<dbReference type="CDD" id="cd18787">
    <property type="entry name" value="SF2_C_DEAD"/>
    <property type="match status" value="1"/>
</dbReference>
<dbReference type="SMART" id="SM00490">
    <property type="entry name" value="HELICc"/>
    <property type="match status" value="1"/>
</dbReference>
<evidence type="ECO:0000313" key="12">
    <source>
        <dbReference type="Proteomes" id="UP000887577"/>
    </source>
</evidence>
<dbReference type="GO" id="GO:0005524">
    <property type="term" value="F:ATP binding"/>
    <property type="evidence" value="ECO:0007669"/>
    <property type="project" value="UniProtKB-KW"/>
</dbReference>
<dbReference type="GO" id="GO:0005829">
    <property type="term" value="C:cytosol"/>
    <property type="evidence" value="ECO:0007669"/>
    <property type="project" value="TreeGrafter"/>
</dbReference>
<evidence type="ECO:0000256" key="5">
    <source>
        <dbReference type="ARBA" id="ARBA00022840"/>
    </source>
</evidence>
<sequence>MDNFEEEEEDEKVTPPKKRHIPKPRTVQELFAEDEKVAKHYPALVYLDDDIDYDNFRGEVTRVKIWEDAEFHPQIIENLKERSKYIRPRKIQSAAFPFIFDGFDVIVQAETGSGKTLAYLLPIIDQCVRDKADGTFISKNSTPYAIIVGPTRELCLQVFEQAKKLSYRLDVRIAKAYGEYDVRQNLLELTSGCDILIATPGRLKHFIWDDHVCVKKLKYLILDEADRLLLDDIMDFNGFMAVLMDIVKFRDFPDKDDRQTLLFSSTFPSEIMINADEFVKENVTFITNNRNNPNKRIVQDFIFIQNGYERLNKLYALLAAEIEAADSKKLRQTLVFTNTRRNSHAVAKYLSEHGIHAVALNADNSQDLREEALNDFRERKTNLIIASDLCARGLDVKDLEHVINMEMPGDMSTYLYRIGRTGRLTQGFATSFVGKTDKITDEIAERMRDNKENIPQGLKELLIKTRTTPFSNYTTSISSYCSSFDDIPTSISSGRTEEDDGLGESMASLKINDD</sequence>
<dbReference type="GO" id="GO:0003724">
    <property type="term" value="F:RNA helicase activity"/>
    <property type="evidence" value="ECO:0007669"/>
    <property type="project" value="UniProtKB-EC"/>
</dbReference>
<keyword evidence="2 7" id="KW-0547">Nucleotide-binding</keyword>
<keyword evidence="12" id="KW-1185">Reference proteome</keyword>
<feature type="short sequence motif" description="Q motif" evidence="6">
    <location>
        <begin position="64"/>
        <end position="93"/>
    </location>
</feature>
<evidence type="ECO:0000256" key="1">
    <source>
        <dbReference type="ARBA" id="ARBA00012552"/>
    </source>
</evidence>
<feature type="domain" description="Helicase ATP-binding" evidence="9">
    <location>
        <begin position="96"/>
        <end position="285"/>
    </location>
</feature>
<feature type="domain" description="Helicase C-terminal" evidence="10">
    <location>
        <begin position="310"/>
        <end position="462"/>
    </location>
</feature>
<keyword evidence="3 7" id="KW-0378">Hydrolase</keyword>
<dbReference type="GO" id="GO:0043186">
    <property type="term" value="C:P granule"/>
    <property type="evidence" value="ECO:0007669"/>
    <property type="project" value="UniProtKB-ARBA"/>
</dbReference>
<dbReference type="InterPro" id="IPR011545">
    <property type="entry name" value="DEAD/DEAH_box_helicase_dom"/>
</dbReference>
<dbReference type="PROSITE" id="PS51195">
    <property type="entry name" value="Q_MOTIF"/>
    <property type="match status" value="1"/>
</dbReference>
<dbReference type="Pfam" id="PF00270">
    <property type="entry name" value="DEAD"/>
    <property type="match status" value="1"/>
</dbReference>
<evidence type="ECO:0000259" key="10">
    <source>
        <dbReference type="PROSITE" id="PS51194"/>
    </source>
</evidence>
<dbReference type="SUPFAM" id="SSF52540">
    <property type="entry name" value="P-loop containing nucleoside triphosphate hydrolases"/>
    <property type="match status" value="1"/>
</dbReference>
<dbReference type="PANTHER" id="PTHR47959">
    <property type="entry name" value="ATP-DEPENDENT RNA HELICASE RHLE-RELATED"/>
    <property type="match status" value="1"/>
</dbReference>
<evidence type="ECO:0000256" key="7">
    <source>
        <dbReference type="RuleBase" id="RU000492"/>
    </source>
</evidence>
<dbReference type="InterPro" id="IPR027417">
    <property type="entry name" value="P-loop_NTPase"/>
</dbReference>
<evidence type="ECO:0000256" key="6">
    <source>
        <dbReference type="PROSITE-ProRule" id="PRU00552"/>
    </source>
</evidence>
<dbReference type="Proteomes" id="UP000887577">
    <property type="component" value="Unplaced"/>
</dbReference>
<protein>
    <recommendedName>
        <fullName evidence="1">RNA helicase</fullName>
        <ecNumber evidence="1">3.6.4.13</ecNumber>
    </recommendedName>
</protein>
<proteinExistence type="inferred from homology"/>
<dbReference type="PROSITE" id="PS51192">
    <property type="entry name" value="HELICASE_ATP_BIND_1"/>
    <property type="match status" value="1"/>
</dbReference>
<reference evidence="13" key="1">
    <citation type="submission" date="2022-11" db="UniProtKB">
        <authorList>
            <consortium name="WormBaseParasite"/>
        </authorList>
    </citation>
    <scope>IDENTIFICATION</scope>
</reference>
<dbReference type="SMART" id="SM00487">
    <property type="entry name" value="DEXDc"/>
    <property type="match status" value="1"/>
</dbReference>
<dbReference type="InterPro" id="IPR050079">
    <property type="entry name" value="DEAD_box_RNA_helicase"/>
</dbReference>
<evidence type="ECO:0000313" key="13">
    <source>
        <dbReference type="WBParaSite" id="PSU_v2.g21229.t1"/>
    </source>
</evidence>